<evidence type="ECO:0000256" key="3">
    <source>
        <dbReference type="ARBA" id="ARBA00022763"/>
    </source>
</evidence>
<evidence type="ECO:0000256" key="7">
    <source>
        <dbReference type="ARBA" id="ARBA00022840"/>
    </source>
</evidence>
<dbReference type="SUPFAM" id="SSF52540">
    <property type="entry name" value="P-loop containing nucleoside triphosphate hydrolases"/>
    <property type="match status" value="1"/>
</dbReference>
<dbReference type="InterPro" id="IPR020588">
    <property type="entry name" value="RecA_ATP-bd"/>
</dbReference>
<dbReference type="InterPro" id="IPR003593">
    <property type="entry name" value="AAA+_ATPase"/>
</dbReference>
<keyword evidence="5" id="KW-0378">Hydrolase</keyword>
<keyword evidence="2 12" id="KW-0547">Nucleotide-binding</keyword>
<dbReference type="InterPro" id="IPR027417">
    <property type="entry name" value="P-loop_NTPase"/>
</dbReference>
<comment type="caution">
    <text evidence="14">The sequence shown here is derived from an EMBL/GenBank/DDBJ whole genome shotgun (WGS) entry which is preliminary data.</text>
</comment>
<keyword evidence="3 12" id="KW-0227">DNA damage</keyword>
<dbReference type="InterPro" id="IPR020568">
    <property type="entry name" value="Ribosomal_Su5_D2-typ_SF"/>
</dbReference>
<dbReference type="SUPFAM" id="SSF54211">
    <property type="entry name" value="Ribosomal protein S5 domain 2-like"/>
    <property type="match status" value="1"/>
</dbReference>
<evidence type="ECO:0000256" key="9">
    <source>
        <dbReference type="ARBA" id="ARBA00023125"/>
    </source>
</evidence>
<comment type="function">
    <text evidence="12">DNA-dependent ATPase involved in processing of recombination intermediates, plays a role in repairing DNA breaks. Stimulates the branch migration of RecA-mediated strand transfer reactions, allowing the 3' invading strand to extend heteroduplex DNA faster. Binds ssDNA in the presence of ADP but not other nucleotides, has ATPase activity that is stimulated by ssDNA and various branched DNA structures, but inhibited by SSB. Does not have RecA's homology-searching function.</text>
</comment>
<dbReference type="GO" id="GO:0003684">
    <property type="term" value="F:damaged DNA binding"/>
    <property type="evidence" value="ECO:0007669"/>
    <property type="project" value="InterPro"/>
</dbReference>
<evidence type="ECO:0000256" key="5">
    <source>
        <dbReference type="ARBA" id="ARBA00022801"/>
    </source>
</evidence>
<keyword evidence="8" id="KW-0346">Stress response</keyword>
<dbReference type="GO" id="GO:0140664">
    <property type="term" value="F:ATP-dependent DNA damage sensor activity"/>
    <property type="evidence" value="ECO:0007669"/>
    <property type="project" value="InterPro"/>
</dbReference>
<dbReference type="PRINTS" id="PR01874">
    <property type="entry name" value="DNAREPAIRADA"/>
</dbReference>
<dbReference type="InterPro" id="IPR014721">
    <property type="entry name" value="Ribsml_uS5_D2-typ_fold_subgr"/>
</dbReference>
<name>A0A9D9DU11_9FIRM</name>
<evidence type="ECO:0000259" key="13">
    <source>
        <dbReference type="PROSITE" id="PS50162"/>
    </source>
</evidence>
<dbReference type="NCBIfam" id="TIGR00416">
    <property type="entry name" value="sms"/>
    <property type="match status" value="1"/>
</dbReference>
<protein>
    <recommendedName>
        <fullName evidence="11 12">DNA repair protein RadA</fullName>
    </recommendedName>
</protein>
<dbReference type="InterPro" id="IPR041166">
    <property type="entry name" value="Rubredoxin_2"/>
</dbReference>
<evidence type="ECO:0000256" key="4">
    <source>
        <dbReference type="ARBA" id="ARBA00022771"/>
    </source>
</evidence>
<evidence type="ECO:0000256" key="8">
    <source>
        <dbReference type="ARBA" id="ARBA00023016"/>
    </source>
</evidence>
<dbReference type="Pfam" id="PF18073">
    <property type="entry name" value="Zn_ribbon_LapB"/>
    <property type="match status" value="1"/>
</dbReference>
<dbReference type="InterPro" id="IPR004504">
    <property type="entry name" value="DNA_repair_RadA"/>
</dbReference>
<evidence type="ECO:0000256" key="12">
    <source>
        <dbReference type="RuleBase" id="RU003555"/>
    </source>
</evidence>
<dbReference type="Pfam" id="PF13481">
    <property type="entry name" value="AAA_25"/>
    <property type="match status" value="1"/>
</dbReference>
<evidence type="ECO:0000256" key="1">
    <source>
        <dbReference type="ARBA" id="ARBA00022723"/>
    </source>
</evidence>
<keyword evidence="10 12" id="KW-0234">DNA repair</keyword>
<evidence type="ECO:0000256" key="2">
    <source>
        <dbReference type="ARBA" id="ARBA00022741"/>
    </source>
</evidence>
<evidence type="ECO:0000313" key="15">
    <source>
        <dbReference type="Proteomes" id="UP000823611"/>
    </source>
</evidence>
<evidence type="ECO:0000256" key="11">
    <source>
        <dbReference type="NCBIfam" id="TIGR00416"/>
    </source>
</evidence>
<accession>A0A9D9DU11</accession>
<dbReference type="GO" id="GO:0000725">
    <property type="term" value="P:recombinational repair"/>
    <property type="evidence" value="ECO:0007669"/>
    <property type="project" value="TreeGrafter"/>
</dbReference>
<sequence>MKSKTVYVCSECGYKSAKWLGKCPGCNSWNTLEESEQEVKKTSKKVISKRKTATKLSEIKVNNSDRLLTNINEFNRVTGGGIVRDSVMILTSPPGGGKSTLTLTIANNLASQGLKVIYATGEESESQIRARADRILENINENIWIISDTSMNSVIDAVNEIEPDFMVIDSIQTFALEELLPARAGNPVQTMECASEIVRIAKSGKKPCSAIIIGQMNKNDEIAGLRSLEHLVDAVFVMEGDGESELRSITSTKNRFGSTGEMGFFSMTEKGLLSIDNPSEFFVTQREVGTGVSGSAITVVREGSRPIIAEIESLVSNSFTPYPSRIGESIKREQLNTVISILEQRGGIDLFNKNVVIKTTGGIKLKEPSVNLAIIVSIASSVYNKPVPSDFAFIADVGLTGELKKIPNLEGRIKELSRMGFKKIFIAKGNVKKSDLKNIEILEFNTLKDVLVFLFK</sequence>
<comment type="similarity">
    <text evidence="12">Belongs to the RecA family. RadA subfamily.</text>
</comment>
<reference evidence="14" key="2">
    <citation type="journal article" date="2021" name="PeerJ">
        <title>Extensive microbial diversity within the chicken gut microbiome revealed by metagenomics and culture.</title>
        <authorList>
            <person name="Gilroy R."/>
            <person name="Ravi A."/>
            <person name="Getino M."/>
            <person name="Pursley I."/>
            <person name="Horton D.L."/>
            <person name="Alikhan N.F."/>
            <person name="Baker D."/>
            <person name="Gharbi K."/>
            <person name="Hall N."/>
            <person name="Watson M."/>
            <person name="Adriaenssens E.M."/>
            <person name="Foster-Nyarko E."/>
            <person name="Jarju S."/>
            <person name="Secka A."/>
            <person name="Antonio M."/>
            <person name="Oren A."/>
            <person name="Chaudhuri R.R."/>
            <person name="La Ragione R."/>
            <person name="Hildebrand F."/>
            <person name="Pallen M.J."/>
        </authorList>
    </citation>
    <scope>NUCLEOTIDE SEQUENCE</scope>
    <source>
        <strain evidence="14">F6-4510</strain>
    </source>
</reference>
<dbReference type="Proteomes" id="UP000823611">
    <property type="component" value="Unassembled WGS sequence"/>
</dbReference>
<evidence type="ECO:0000313" key="14">
    <source>
        <dbReference type="EMBL" id="MBO8433944.1"/>
    </source>
</evidence>
<dbReference type="Gene3D" id="3.30.230.10">
    <property type="match status" value="1"/>
</dbReference>
<dbReference type="Pfam" id="PF13541">
    <property type="entry name" value="ChlI"/>
    <property type="match status" value="1"/>
</dbReference>
<keyword evidence="1 12" id="KW-0479">Metal-binding</keyword>
<gene>
    <name evidence="14" type="primary">radA</name>
    <name evidence="14" type="ORF">IAC55_01310</name>
</gene>
<keyword evidence="6 12" id="KW-0862">Zinc</keyword>
<dbReference type="SMART" id="SM00382">
    <property type="entry name" value="AAA"/>
    <property type="match status" value="1"/>
</dbReference>
<organism evidence="14 15">
    <name type="scientific">Candidatus Fimicola merdigallinarum</name>
    <dbReference type="NCBI Taxonomy" id="2840819"/>
    <lineage>
        <taxon>Bacteria</taxon>
        <taxon>Bacillati</taxon>
        <taxon>Bacillota</taxon>
        <taxon>Clostridia</taxon>
        <taxon>Lachnospirales</taxon>
        <taxon>Lachnospiraceae</taxon>
        <taxon>Lachnospiraceae incertae sedis</taxon>
        <taxon>Candidatus Fimicola</taxon>
    </lineage>
</organism>
<keyword evidence="9 12" id="KW-0238">DNA-binding</keyword>
<dbReference type="AlphaFoldDB" id="A0A9D9DU11"/>
<keyword evidence="4 12" id="KW-0863">Zinc-finger</keyword>
<evidence type="ECO:0000256" key="10">
    <source>
        <dbReference type="ARBA" id="ARBA00023204"/>
    </source>
</evidence>
<keyword evidence="7 12" id="KW-0067">ATP-binding</keyword>
<dbReference type="PANTHER" id="PTHR32472:SF10">
    <property type="entry name" value="DNA REPAIR PROTEIN RADA-LIKE PROTEIN"/>
    <property type="match status" value="1"/>
</dbReference>
<proteinExistence type="inferred from homology"/>
<dbReference type="EMBL" id="JADIMX010000028">
    <property type="protein sequence ID" value="MBO8433944.1"/>
    <property type="molecule type" value="Genomic_DNA"/>
</dbReference>
<evidence type="ECO:0000256" key="6">
    <source>
        <dbReference type="ARBA" id="ARBA00022833"/>
    </source>
</evidence>
<feature type="domain" description="RecA family profile 1" evidence="13">
    <location>
        <begin position="63"/>
        <end position="216"/>
    </location>
</feature>
<dbReference type="GO" id="GO:0016787">
    <property type="term" value="F:hydrolase activity"/>
    <property type="evidence" value="ECO:0007669"/>
    <property type="project" value="UniProtKB-KW"/>
</dbReference>
<reference evidence="14" key="1">
    <citation type="submission" date="2020-10" db="EMBL/GenBank/DDBJ databases">
        <authorList>
            <person name="Gilroy R."/>
        </authorList>
    </citation>
    <scope>NUCLEOTIDE SEQUENCE</scope>
    <source>
        <strain evidence="14">F6-4510</strain>
    </source>
</reference>
<dbReference type="GO" id="GO:0008270">
    <property type="term" value="F:zinc ion binding"/>
    <property type="evidence" value="ECO:0007669"/>
    <property type="project" value="UniProtKB-KW"/>
</dbReference>
<dbReference type="PROSITE" id="PS50162">
    <property type="entry name" value="RECA_2"/>
    <property type="match status" value="1"/>
</dbReference>
<dbReference type="PANTHER" id="PTHR32472">
    <property type="entry name" value="DNA REPAIR PROTEIN RADA"/>
    <property type="match status" value="1"/>
</dbReference>
<dbReference type="Gene3D" id="3.40.50.300">
    <property type="entry name" value="P-loop containing nucleotide triphosphate hydrolases"/>
    <property type="match status" value="1"/>
</dbReference>
<dbReference type="GO" id="GO:0005524">
    <property type="term" value="F:ATP binding"/>
    <property type="evidence" value="ECO:0007669"/>
    <property type="project" value="UniProtKB-UniRule"/>
</dbReference>